<gene>
    <name evidence="1" type="ORF">ATO10_00810</name>
</gene>
<comment type="caution">
    <text evidence="1">The sequence shown here is derived from an EMBL/GenBank/DDBJ whole genome shotgun (WGS) entry which is preliminary data.</text>
</comment>
<dbReference type="Pfam" id="PF11150">
    <property type="entry name" value="DUF2927"/>
    <property type="match status" value="1"/>
</dbReference>
<sequence length="229" mass="25543">MAILTGLTQPVHAESIVTFEDAQPDKTFYRAIACGARPGGKCKNAFATWPEEKRDNLTVAIVFTDPSFDPKMHKHIKKNLRSATREINRAKADVKLRMVNDSDPDIRVYLVPLAESAKTKAVQGTPDKSVNGRTFGQHQIARVDVFWSSPSRNSPTGEITRADIVFTSRMERGETKSVALEELTQALGLLTDVDGPYYQMRSIFAENGNYVTKLTGQDVMVLRTHYPAR</sequence>
<protein>
    <submittedName>
        <fullName evidence="1">Uncharacterized protein</fullName>
    </submittedName>
</protein>
<dbReference type="EMBL" id="AQQY01000001">
    <property type="protein sequence ID" value="KCV83257.1"/>
    <property type="molecule type" value="Genomic_DNA"/>
</dbReference>
<dbReference type="InterPro" id="IPR021323">
    <property type="entry name" value="DUF2927"/>
</dbReference>
<evidence type="ECO:0000313" key="2">
    <source>
        <dbReference type="Proteomes" id="UP000024836"/>
    </source>
</evidence>
<dbReference type="eggNOG" id="ENOG5031P0H">
    <property type="taxonomic scope" value="Bacteria"/>
</dbReference>
<dbReference type="AlphaFoldDB" id="A0A058ZQ38"/>
<organism evidence="1 2">
    <name type="scientific">Actibacterium atlanticum</name>
    <dbReference type="NCBI Taxonomy" id="1461693"/>
    <lineage>
        <taxon>Bacteria</taxon>
        <taxon>Pseudomonadati</taxon>
        <taxon>Pseudomonadota</taxon>
        <taxon>Alphaproteobacteria</taxon>
        <taxon>Rhodobacterales</taxon>
        <taxon>Roseobacteraceae</taxon>
        <taxon>Actibacterium</taxon>
    </lineage>
</organism>
<name>A0A058ZQ38_9RHOB</name>
<reference evidence="1 2" key="1">
    <citation type="submission" date="2013-04" db="EMBL/GenBank/DDBJ databases">
        <title>Shimia sp. 22II-S11-Z10 Genome Sequencing.</title>
        <authorList>
            <person name="Lai Q."/>
            <person name="Li G."/>
            <person name="Shao Z."/>
        </authorList>
    </citation>
    <scope>NUCLEOTIDE SEQUENCE [LARGE SCALE GENOMIC DNA]</scope>
    <source>
        <strain evidence="2">22II-S11-Z10</strain>
    </source>
</reference>
<evidence type="ECO:0000313" key="1">
    <source>
        <dbReference type="EMBL" id="KCV83257.1"/>
    </source>
</evidence>
<keyword evidence="2" id="KW-1185">Reference proteome</keyword>
<dbReference type="Proteomes" id="UP000024836">
    <property type="component" value="Unassembled WGS sequence"/>
</dbReference>
<proteinExistence type="predicted"/>
<accession>A0A058ZQ38</accession>